<organism evidence="2 3">
    <name type="scientific">Starmerella bacillaris</name>
    <name type="common">Yeast</name>
    <name type="synonym">Candida zemplinina</name>
    <dbReference type="NCBI Taxonomy" id="1247836"/>
    <lineage>
        <taxon>Eukaryota</taxon>
        <taxon>Fungi</taxon>
        <taxon>Dikarya</taxon>
        <taxon>Ascomycota</taxon>
        <taxon>Saccharomycotina</taxon>
        <taxon>Dipodascomycetes</taxon>
        <taxon>Dipodascales</taxon>
        <taxon>Trichomonascaceae</taxon>
        <taxon>Starmerella</taxon>
    </lineage>
</organism>
<dbReference type="PANTHER" id="PTHR40620:SF1">
    <property type="entry name" value="RESISTANCE PROTEIN CRD2, PUTATIVE (AFU_ORTHOLOGUE AFUA_4G04318)-RELATED"/>
    <property type="match status" value="1"/>
</dbReference>
<dbReference type="PANTHER" id="PTHR40620">
    <property type="entry name" value="RESISTANCE PROTEIN CRD2, PUTATIVE (AFU_ORTHOLOGUE AFUA_4G04318)-RELATED"/>
    <property type="match status" value="1"/>
</dbReference>
<reference evidence="2 3" key="1">
    <citation type="journal article" date="2023" name="Elife">
        <title>Identification of key yeast species and microbe-microbe interactions impacting larval growth of Drosophila in the wild.</title>
        <authorList>
            <person name="Mure A."/>
            <person name="Sugiura Y."/>
            <person name="Maeda R."/>
            <person name="Honda K."/>
            <person name="Sakurai N."/>
            <person name="Takahashi Y."/>
            <person name="Watada M."/>
            <person name="Katoh T."/>
            <person name="Gotoh A."/>
            <person name="Gotoh Y."/>
            <person name="Taniguchi I."/>
            <person name="Nakamura K."/>
            <person name="Hayashi T."/>
            <person name="Katayama T."/>
            <person name="Uemura T."/>
            <person name="Hattori Y."/>
        </authorList>
    </citation>
    <scope>NUCLEOTIDE SEQUENCE [LARGE SCALE GENOMIC DNA]</scope>
    <source>
        <strain evidence="2 3">SB-73</strain>
    </source>
</reference>
<evidence type="ECO:0000313" key="3">
    <source>
        <dbReference type="Proteomes" id="UP001362899"/>
    </source>
</evidence>
<dbReference type="EMBL" id="BTGC01000008">
    <property type="protein sequence ID" value="GMM52714.1"/>
    <property type="molecule type" value="Genomic_DNA"/>
</dbReference>
<name>A0AAV5RQA9_STABA</name>
<evidence type="ECO:0000259" key="1">
    <source>
        <dbReference type="Pfam" id="PF25277"/>
    </source>
</evidence>
<comment type="caution">
    <text evidence="2">The sequence shown here is derived from an EMBL/GenBank/DDBJ whole genome shotgun (WGS) entry which is preliminary data.</text>
</comment>
<feature type="domain" description="DUF7871" evidence="1">
    <location>
        <begin position="11"/>
        <end position="73"/>
    </location>
</feature>
<evidence type="ECO:0000313" key="2">
    <source>
        <dbReference type="EMBL" id="GMM52714.1"/>
    </source>
</evidence>
<dbReference type="AlphaFoldDB" id="A0AAV5RQA9"/>
<proteinExistence type="predicted"/>
<sequence length="75" mass="7839">MACCKGPSATCECAQEARCSCNAKPAGQCTCSHAAVENAKYTETCQCGKRPSGGCTCKNHTSSEHPGEVDFTHSH</sequence>
<dbReference type="Pfam" id="PF25277">
    <property type="entry name" value="DUF7871"/>
    <property type="match status" value="1"/>
</dbReference>
<dbReference type="InterPro" id="IPR057193">
    <property type="entry name" value="DUF7871"/>
</dbReference>
<keyword evidence="3" id="KW-1185">Reference proteome</keyword>
<accession>A0AAV5RQA9</accession>
<dbReference type="Proteomes" id="UP001362899">
    <property type="component" value="Unassembled WGS sequence"/>
</dbReference>
<protein>
    <recommendedName>
        <fullName evidence="1">DUF7871 domain-containing protein</fullName>
    </recommendedName>
</protein>
<gene>
    <name evidence="2" type="ORF">DASB73_036770</name>
</gene>